<evidence type="ECO:0000256" key="6">
    <source>
        <dbReference type="ARBA" id="ARBA00022989"/>
    </source>
</evidence>
<feature type="region of interest" description="Disordered" evidence="8">
    <location>
        <begin position="1"/>
        <end position="82"/>
    </location>
</feature>
<reference evidence="10" key="1">
    <citation type="submission" date="2019-01" db="EMBL/GenBank/DDBJ databases">
        <title>Draft genome sequences of three monokaryotic isolates of the white-rot basidiomycete fungus Dichomitus squalens.</title>
        <authorList>
            <consortium name="DOE Joint Genome Institute"/>
            <person name="Lopez S.C."/>
            <person name="Andreopoulos B."/>
            <person name="Pangilinan J."/>
            <person name="Lipzen A."/>
            <person name="Riley R."/>
            <person name="Ahrendt S."/>
            <person name="Ng V."/>
            <person name="Barry K."/>
            <person name="Daum C."/>
            <person name="Grigoriev I.V."/>
            <person name="Hilden K.S."/>
            <person name="Makela M.R."/>
            <person name="de Vries R.P."/>
        </authorList>
    </citation>
    <scope>NUCLEOTIDE SEQUENCE [LARGE SCALE GENOMIC DNA]</scope>
    <source>
        <strain evidence="10">OM18370.1</strain>
    </source>
</reference>
<accession>A0A4Q9MJD7</accession>
<evidence type="ECO:0000256" key="2">
    <source>
        <dbReference type="ARBA" id="ARBA00009765"/>
    </source>
</evidence>
<evidence type="ECO:0000256" key="5">
    <source>
        <dbReference type="ARBA" id="ARBA00022692"/>
    </source>
</evidence>
<keyword evidence="5 9" id="KW-0812">Transmembrane</keyword>
<feature type="region of interest" description="Disordered" evidence="8">
    <location>
        <begin position="316"/>
        <end position="354"/>
    </location>
</feature>
<dbReference type="AlphaFoldDB" id="A0A4Q9MJD7"/>
<evidence type="ECO:0000256" key="3">
    <source>
        <dbReference type="ARBA" id="ARBA00022448"/>
    </source>
</evidence>
<dbReference type="Gene3D" id="3.30.460.20">
    <property type="entry name" value="CorA soluble domain-like"/>
    <property type="match status" value="1"/>
</dbReference>
<sequence length="669" mass="75382">MPRENSFSDSDGRSLTPDLEEGLATSPTYAGPPATRRSNDNTNASAENRYPQHHPLKHSYTSPTLAPLTTPQQQQQQQQQPIFLTPTVRFRSAVRKVIAMRSMSSLLARRGVGAEPGADPRSAAAFLKYGHIRQRCTIEVNDYSTTRVGSARMDNGEFLKFLGEEGERGASGAREPWVRVRWIDVGGISWDVISALALKYDLHPLAVEDVLHQRGHPRSKADYYPQHLFVRILVHTLASSASSSFFSDDRTPEDTSPADMFASMPRSESPAQMDDEEEADLKRRMSASAPVNDDSDEADERTVFESARASVFSTLRRSPKARRRKEEMSGIGLPWSRPRAHDAEGSPRAPGQWPFAAMGPAAIRIGESSKKARYQKLVGELKKGDRVDVQIHPMCVFLLRDGTVVSIHNDTTLALTAPIAERLRQRDTVLRTSADPALLVQSLLDLVVDQALEVVEEYQGRILEIEEQVLLKPSMKTVRRLHILQGDLVLHKRTLEPVKTLIYGLRRYDADRALALRDPDDGDDKTQLGGYMSHKAKIYLADVYDHMEYILASLDMVAGITENLMNYTFNMASYEMNEVMRRLTTVTIICLPLTLLTGYFGMNFTPMWSVNHNSDLLFWEIAIPVILIVVPLFMWGDIRRMRHYLDKSWRRRRINKVCLLLPPADGALC</sequence>
<evidence type="ECO:0000256" key="1">
    <source>
        <dbReference type="ARBA" id="ARBA00004651"/>
    </source>
</evidence>
<feature type="region of interest" description="Disordered" evidence="8">
    <location>
        <begin position="243"/>
        <end position="301"/>
    </location>
</feature>
<feature type="transmembrane region" description="Helical" evidence="9">
    <location>
        <begin position="616"/>
        <end position="635"/>
    </location>
</feature>
<protein>
    <recommendedName>
        <fullName evidence="11">Cora-domain-containing protein</fullName>
    </recommendedName>
</protein>
<gene>
    <name evidence="10" type="ORF">BD311DRAFT_778813</name>
</gene>
<name>A0A4Q9MJD7_9APHY</name>
<dbReference type="GO" id="GO:0005886">
    <property type="term" value="C:plasma membrane"/>
    <property type="evidence" value="ECO:0007669"/>
    <property type="project" value="UniProtKB-SubCell"/>
</dbReference>
<dbReference type="GO" id="GO:0015095">
    <property type="term" value="F:magnesium ion transmembrane transporter activity"/>
    <property type="evidence" value="ECO:0007669"/>
    <property type="project" value="TreeGrafter"/>
</dbReference>
<dbReference type="SUPFAM" id="SSF144083">
    <property type="entry name" value="Magnesium transport protein CorA, transmembrane region"/>
    <property type="match status" value="1"/>
</dbReference>
<dbReference type="InterPro" id="IPR002523">
    <property type="entry name" value="MgTranspt_CorA/ZnTranspt_ZntB"/>
</dbReference>
<feature type="compositionally biased region" description="Polar residues" evidence="8">
    <location>
        <begin position="59"/>
        <end position="71"/>
    </location>
</feature>
<comment type="subcellular location">
    <subcellularLocation>
        <location evidence="1">Cell membrane</location>
        <topology evidence="1">Multi-pass membrane protein</topology>
    </subcellularLocation>
</comment>
<dbReference type="GO" id="GO:0015087">
    <property type="term" value="F:cobalt ion transmembrane transporter activity"/>
    <property type="evidence" value="ECO:0007669"/>
    <property type="project" value="TreeGrafter"/>
</dbReference>
<dbReference type="Gene3D" id="1.20.58.340">
    <property type="entry name" value="Magnesium transport protein CorA, transmembrane region"/>
    <property type="match status" value="2"/>
</dbReference>
<dbReference type="Proteomes" id="UP000292957">
    <property type="component" value="Unassembled WGS sequence"/>
</dbReference>
<keyword evidence="6 9" id="KW-1133">Transmembrane helix</keyword>
<organism evidence="10">
    <name type="scientific">Dichomitus squalens</name>
    <dbReference type="NCBI Taxonomy" id="114155"/>
    <lineage>
        <taxon>Eukaryota</taxon>
        <taxon>Fungi</taxon>
        <taxon>Dikarya</taxon>
        <taxon>Basidiomycota</taxon>
        <taxon>Agaricomycotina</taxon>
        <taxon>Agaricomycetes</taxon>
        <taxon>Polyporales</taxon>
        <taxon>Polyporaceae</taxon>
        <taxon>Dichomitus</taxon>
    </lineage>
</organism>
<dbReference type="Pfam" id="PF01544">
    <property type="entry name" value="CorA"/>
    <property type="match status" value="1"/>
</dbReference>
<evidence type="ECO:0008006" key="11">
    <source>
        <dbReference type="Google" id="ProtNLM"/>
    </source>
</evidence>
<dbReference type="EMBL" id="ML143430">
    <property type="protein sequence ID" value="TBU27589.1"/>
    <property type="molecule type" value="Genomic_DNA"/>
</dbReference>
<dbReference type="PANTHER" id="PTHR46494">
    <property type="entry name" value="CORA FAMILY METAL ION TRANSPORTER (EUROFUNG)"/>
    <property type="match status" value="1"/>
</dbReference>
<keyword evidence="4" id="KW-1003">Cell membrane</keyword>
<dbReference type="OrthoDB" id="165352at2759"/>
<evidence type="ECO:0000256" key="8">
    <source>
        <dbReference type="SAM" id="MobiDB-lite"/>
    </source>
</evidence>
<dbReference type="PANTHER" id="PTHR46494:SF1">
    <property type="entry name" value="CORA FAMILY METAL ION TRANSPORTER (EUROFUNG)"/>
    <property type="match status" value="1"/>
</dbReference>
<evidence type="ECO:0000313" key="10">
    <source>
        <dbReference type="EMBL" id="TBU27589.1"/>
    </source>
</evidence>
<evidence type="ECO:0000256" key="7">
    <source>
        <dbReference type="ARBA" id="ARBA00023136"/>
    </source>
</evidence>
<keyword evidence="3" id="KW-0813">Transport</keyword>
<proteinExistence type="inferred from homology"/>
<comment type="similarity">
    <text evidence="2">Belongs to the CorA metal ion transporter (MIT) (TC 1.A.35) family.</text>
</comment>
<feature type="transmembrane region" description="Helical" evidence="9">
    <location>
        <begin position="583"/>
        <end position="604"/>
    </location>
</feature>
<dbReference type="InterPro" id="IPR045861">
    <property type="entry name" value="CorA_cytoplasmic_dom"/>
</dbReference>
<dbReference type="InterPro" id="IPR045863">
    <property type="entry name" value="CorA_TM1_TM2"/>
</dbReference>
<dbReference type="SUPFAM" id="SSF143865">
    <property type="entry name" value="CorA soluble domain-like"/>
    <property type="match status" value="1"/>
</dbReference>
<evidence type="ECO:0000256" key="4">
    <source>
        <dbReference type="ARBA" id="ARBA00022475"/>
    </source>
</evidence>
<evidence type="ECO:0000256" key="9">
    <source>
        <dbReference type="SAM" id="Phobius"/>
    </source>
</evidence>
<dbReference type="GO" id="GO:0050897">
    <property type="term" value="F:cobalt ion binding"/>
    <property type="evidence" value="ECO:0007669"/>
    <property type="project" value="TreeGrafter"/>
</dbReference>
<dbReference type="GO" id="GO:0000287">
    <property type="term" value="F:magnesium ion binding"/>
    <property type="evidence" value="ECO:0007669"/>
    <property type="project" value="TreeGrafter"/>
</dbReference>
<keyword evidence="7 9" id="KW-0472">Membrane</keyword>